<dbReference type="RefSeq" id="WP_106115220.1">
    <property type="nucleotide sequence ID" value="NZ_PVSR01000054.1"/>
</dbReference>
<dbReference type="AlphaFoldDB" id="A0A2T0GRV5"/>
<evidence type="ECO:0000313" key="1">
    <source>
        <dbReference type="EMBL" id="PRW61848.1"/>
    </source>
</evidence>
<evidence type="ECO:0000313" key="2">
    <source>
        <dbReference type="Proteomes" id="UP000239352"/>
    </source>
</evidence>
<dbReference type="EMBL" id="PVSR01000054">
    <property type="protein sequence ID" value="PRW61848.1"/>
    <property type="molecule type" value="Genomic_DNA"/>
</dbReference>
<protein>
    <recommendedName>
        <fullName evidence="3">Helix-turn-helix domain-containing protein</fullName>
    </recommendedName>
</protein>
<keyword evidence="2" id="KW-1185">Reference proteome</keyword>
<comment type="caution">
    <text evidence="1">The sequence shown here is derived from an EMBL/GenBank/DDBJ whole genome shotgun (WGS) entry which is preliminary data.</text>
</comment>
<reference evidence="1 2" key="1">
    <citation type="submission" date="2018-03" db="EMBL/GenBank/DDBJ databases">
        <title>Actinopolyspora mortivallis from Sahara, screening for active biomolecules.</title>
        <authorList>
            <person name="Selama O."/>
            <person name="Wellington E.M.H."/>
            <person name="Hacene H."/>
        </authorList>
    </citation>
    <scope>NUCLEOTIDE SEQUENCE [LARGE SCALE GENOMIC DNA]</scope>
    <source>
        <strain evidence="1 2">M5A</strain>
    </source>
</reference>
<evidence type="ECO:0008006" key="3">
    <source>
        <dbReference type="Google" id="ProtNLM"/>
    </source>
</evidence>
<dbReference type="Proteomes" id="UP000239352">
    <property type="component" value="Unassembled WGS sequence"/>
</dbReference>
<gene>
    <name evidence="1" type="ORF">CEP50_18605</name>
</gene>
<accession>A0A2T0GRV5</accession>
<organism evidence="1 2">
    <name type="scientific">Actinopolyspora mortivallis</name>
    <dbReference type="NCBI Taxonomy" id="33906"/>
    <lineage>
        <taxon>Bacteria</taxon>
        <taxon>Bacillati</taxon>
        <taxon>Actinomycetota</taxon>
        <taxon>Actinomycetes</taxon>
        <taxon>Actinopolysporales</taxon>
        <taxon>Actinopolysporaceae</taxon>
        <taxon>Actinopolyspora</taxon>
    </lineage>
</organism>
<dbReference type="InParanoid" id="A0A2T0GRV5"/>
<sequence>MAAPYFIEPDTIVASIASLLGVSRSTVYEYVSEFGTDLATSPVADHDRRCRTKGPFARPLSVRSRPGAHNPMAQRGILFECNSAPELSAVDQHIPPFG</sequence>
<name>A0A2T0GRV5_ACTMO</name>
<proteinExistence type="predicted"/>